<feature type="transmembrane region" description="Helical" evidence="8">
    <location>
        <begin position="69"/>
        <end position="93"/>
    </location>
</feature>
<keyword evidence="5 8" id="KW-1133">Transmembrane helix</keyword>
<evidence type="ECO:0000256" key="4">
    <source>
        <dbReference type="ARBA" id="ARBA00022692"/>
    </source>
</evidence>
<dbReference type="STRING" id="3821.A0A151TD04"/>
<dbReference type="Proteomes" id="UP000075243">
    <property type="component" value="Chromosome 7"/>
</dbReference>
<keyword evidence="10" id="KW-1185">Reference proteome</keyword>
<sequence>MPPTYFRSNKFTTPFQESIDSYGLAEYPFGLKLSRIPFRPQAWSKTQVSRVAKYQEANPTVYTIITFPFLFSFMFGDWGHDICLLLGALFFIIREKKLSGQKLGDITEMTFGGRYVIMLMAIFSIYTGLIYYEFFSVPFELFGPSAYACRDLSCRDATTIGLVKVRRTYPFGVDPVWHGTLNELPFLNSLVDKKVGAFEFFVEQLILEYVVVGVGVGQNGVELGRKDKDEFEIEVGADNRPTGSAKLYTIDMCSNVDIVVGMDHVLGIAGSIVGMELVHGIVGSIGDIVATADTSVLQFGEQRLRYTNVIILRVGFIIRAFTTVGVLLGTETLNAFFWWEKLKFHNI</sequence>
<evidence type="ECO:0000256" key="8">
    <source>
        <dbReference type="RuleBase" id="RU361189"/>
    </source>
</evidence>
<dbReference type="GO" id="GO:0016471">
    <property type="term" value="C:vacuolar proton-transporting V-type ATPase complex"/>
    <property type="evidence" value="ECO:0007669"/>
    <property type="project" value="TreeGrafter"/>
</dbReference>
<dbReference type="EMBL" id="CM003609">
    <property type="protein sequence ID" value="KYP64917.1"/>
    <property type="molecule type" value="Genomic_DNA"/>
</dbReference>
<reference evidence="9 10" key="1">
    <citation type="journal article" date="2012" name="Nat. Biotechnol.">
        <title>Draft genome sequence of pigeonpea (Cajanus cajan), an orphan legume crop of resource-poor farmers.</title>
        <authorList>
            <person name="Varshney R.K."/>
            <person name="Chen W."/>
            <person name="Li Y."/>
            <person name="Bharti A.K."/>
            <person name="Saxena R.K."/>
            <person name="Schlueter J.A."/>
            <person name="Donoghue M.T."/>
            <person name="Azam S."/>
            <person name="Fan G."/>
            <person name="Whaley A.M."/>
            <person name="Farmer A.D."/>
            <person name="Sheridan J."/>
            <person name="Iwata A."/>
            <person name="Tuteja R."/>
            <person name="Penmetsa R.V."/>
            <person name="Wu W."/>
            <person name="Upadhyaya H.D."/>
            <person name="Yang S.P."/>
            <person name="Shah T."/>
            <person name="Saxena K.B."/>
            <person name="Michael T."/>
            <person name="McCombie W.R."/>
            <person name="Yang B."/>
            <person name="Zhang G."/>
            <person name="Yang H."/>
            <person name="Wang J."/>
            <person name="Spillane C."/>
            <person name="Cook D.R."/>
            <person name="May G.D."/>
            <person name="Xu X."/>
            <person name="Jackson S.A."/>
        </authorList>
    </citation>
    <scope>NUCLEOTIDE SEQUENCE [LARGE SCALE GENOMIC DNA]</scope>
    <source>
        <strain evidence="10">cv. Asha</strain>
    </source>
</reference>
<evidence type="ECO:0000313" key="10">
    <source>
        <dbReference type="Proteomes" id="UP000075243"/>
    </source>
</evidence>
<dbReference type="InterPro" id="IPR002490">
    <property type="entry name" value="V-ATPase_116kDa_su"/>
</dbReference>
<evidence type="ECO:0000256" key="3">
    <source>
        <dbReference type="ARBA" id="ARBA00022448"/>
    </source>
</evidence>
<evidence type="ECO:0000256" key="7">
    <source>
        <dbReference type="ARBA" id="ARBA00023136"/>
    </source>
</evidence>
<dbReference type="GO" id="GO:0046961">
    <property type="term" value="F:proton-transporting ATPase activity, rotational mechanism"/>
    <property type="evidence" value="ECO:0007669"/>
    <property type="project" value="InterPro"/>
</dbReference>
<comment type="similarity">
    <text evidence="2 8">Belongs to the V-ATPase 116 kDa subunit family.</text>
</comment>
<dbReference type="AlphaFoldDB" id="A0A151TD04"/>
<evidence type="ECO:0000256" key="2">
    <source>
        <dbReference type="ARBA" id="ARBA00009904"/>
    </source>
</evidence>
<dbReference type="PANTHER" id="PTHR11629">
    <property type="entry name" value="VACUOLAR PROTON ATPASES"/>
    <property type="match status" value="1"/>
</dbReference>
<comment type="caution">
    <text evidence="8">Lacks conserved residue(s) required for the propagation of feature annotation.</text>
</comment>
<dbReference type="PANTHER" id="PTHR11629:SF112">
    <property type="entry name" value="V-TYPE PROTON ATPASE SUBUNIT A3"/>
    <property type="match status" value="1"/>
</dbReference>
<gene>
    <name evidence="9" type="ORF">KK1_019530</name>
</gene>
<keyword evidence="7 8" id="KW-0472">Membrane</keyword>
<proteinExistence type="inferred from homology"/>
<keyword evidence="6 8" id="KW-0406">Ion transport</keyword>
<feature type="transmembrane region" description="Helical" evidence="8">
    <location>
        <begin position="114"/>
        <end position="132"/>
    </location>
</feature>
<keyword evidence="3 8" id="KW-0813">Transport</keyword>
<dbReference type="GO" id="GO:0033179">
    <property type="term" value="C:proton-transporting V-type ATPase, V0 domain"/>
    <property type="evidence" value="ECO:0007669"/>
    <property type="project" value="InterPro"/>
</dbReference>
<name>A0A151TD04_CAJCA</name>
<dbReference type="Gramene" id="C.cajan_18978.t">
    <property type="protein sequence ID" value="C.cajan_18978.t"/>
    <property type="gene ID" value="C.cajan_18978"/>
</dbReference>
<comment type="subcellular location">
    <subcellularLocation>
        <location evidence="1">Membrane</location>
        <topology evidence="1">Multi-pass membrane protein</topology>
    </subcellularLocation>
</comment>
<evidence type="ECO:0000313" key="9">
    <source>
        <dbReference type="EMBL" id="KYP64917.1"/>
    </source>
</evidence>
<evidence type="ECO:0000256" key="1">
    <source>
        <dbReference type="ARBA" id="ARBA00004141"/>
    </source>
</evidence>
<dbReference type="GO" id="GO:0007035">
    <property type="term" value="P:vacuolar acidification"/>
    <property type="evidence" value="ECO:0007669"/>
    <property type="project" value="TreeGrafter"/>
</dbReference>
<protein>
    <recommendedName>
        <fullName evidence="8">V-type proton ATPase subunit a</fullName>
    </recommendedName>
</protein>
<keyword evidence="8" id="KW-0375">Hydrogen ion transport</keyword>
<accession>A0A151TD04</accession>
<dbReference type="Pfam" id="PF01496">
    <property type="entry name" value="V_ATPase_I"/>
    <property type="match status" value="1"/>
</dbReference>
<keyword evidence="4 8" id="KW-0812">Transmembrane</keyword>
<organism evidence="9 10">
    <name type="scientific">Cajanus cajan</name>
    <name type="common">Pigeon pea</name>
    <name type="synonym">Cajanus indicus</name>
    <dbReference type="NCBI Taxonomy" id="3821"/>
    <lineage>
        <taxon>Eukaryota</taxon>
        <taxon>Viridiplantae</taxon>
        <taxon>Streptophyta</taxon>
        <taxon>Embryophyta</taxon>
        <taxon>Tracheophyta</taxon>
        <taxon>Spermatophyta</taxon>
        <taxon>Magnoliopsida</taxon>
        <taxon>eudicotyledons</taxon>
        <taxon>Gunneridae</taxon>
        <taxon>Pentapetalae</taxon>
        <taxon>rosids</taxon>
        <taxon>fabids</taxon>
        <taxon>Fabales</taxon>
        <taxon>Fabaceae</taxon>
        <taxon>Papilionoideae</taxon>
        <taxon>50 kb inversion clade</taxon>
        <taxon>NPAAA clade</taxon>
        <taxon>indigoferoid/millettioid clade</taxon>
        <taxon>Phaseoleae</taxon>
        <taxon>Cajanus</taxon>
    </lineage>
</organism>
<comment type="function">
    <text evidence="8">Essential component of the vacuolar proton pump (V-ATPase), a multimeric enzyme that catalyzes the translocation of protons across the membranes. Required for assembly and activity of the V-ATPase.</text>
</comment>
<dbReference type="GO" id="GO:0051117">
    <property type="term" value="F:ATPase binding"/>
    <property type="evidence" value="ECO:0007669"/>
    <property type="project" value="TreeGrafter"/>
</dbReference>
<evidence type="ECO:0000256" key="5">
    <source>
        <dbReference type="ARBA" id="ARBA00022989"/>
    </source>
</evidence>
<evidence type="ECO:0000256" key="6">
    <source>
        <dbReference type="ARBA" id="ARBA00023065"/>
    </source>
</evidence>